<organism evidence="1 2">
    <name type="scientific">Roseburia intestinalis L1-82</name>
    <dbReference type="NCBI Taxonomy" id="536231"/>
    <lineage>
        <taxon>Bacteria</taxon>
        <taxon>Bacillati</taxon>
        <taxon>Bacillota</taxon>
        <taxon>Clostridia</taxon>
        <taxon>Lachnospirales</taxon>
        <taxon>Lachnospiraceae</taxon>
        <taxon>Roseburia</taxon>
    </lineage>
</organism>
<dbReference type="AlphaFoldDB" id="C7G6L8"/>
<dbReference type="EMBL" id="ABYJ02000027">
    <property type="protein sequence ID" value="EEV02514.1"/>
    <property type="molecule type" value="Genomic_DNA"/>
</dbReference>
<gene>
    <name evidence="1" type="ORF">ROSINTL182_05532</name>
</gene>
<dbReference type="Proteomes" id="UP000004828">
    <property type="component" value="Unassembled WGS sequence"/>
</dbReference>
<proteinExistence type="predicted"/>
<feature type="non-terminal residue" evidence="1">
    <location>
        <position position="127"/>
    </location>
</feature>
<accession>C7G6L8</accession>
<evidence type="ECO:0000313" key="2">
    <source>
        <dbReference type="Proteomes" id="UP000004828"/>
    </source>
</evidence>
<dbReference type="HOGENOM" id="CLU_1986385_0_0_9"/>
<reference evidence="1 2" key="1">
    <citation type="submission" date="2009-08" db="EMBL/GenBank/DDBJ databases">
        <authorList>
            <person name="Weinstock G."/>
            <person name="Sodergren E."/>
            <person name="Clifton S."/>
            <person name="Fulton L."/>
            <person name="Fulton B."/>
            <person name="Courtney L."/>
            <person name="Fronick C."/>
            <person name="Harrison M."/>
            <person name="Strong C."/>
            <person name="Farmer C."/>
            <person name="Delahaunty K."/>
            <person name="Markovic C."/>
            <person name="Hall O."/>
            <person name="Minx P."/>
            <person name="Tomlinson C."/>
            <person name="Mitreva M."/>
            <person name="Nelson J."/>
            <person name="Hou S."/>
            <person name="Wollam A."/>
            <person name="Pepin K.H."/>
            <person name="Johnson M."/>
            <person name="Bhonagiri V."/>
            <person name="Nash W.E."/>
            <person name="Warren W."/>
            <person name="Chinwalla A."/>
            <person name="Mardis E.R."/>
            <person name="Wilson R.K."/>
        </authorList>
    </citation>
    <scope>NUCLEOTIDE SEQUENCE [LARGE SCALE GENOMIC DNA]</scope>
    <source>
        <strain evidence="1 2">L1-82</strain>
    </source>
</reference>
<protein>
    <submittedName>
        <fullName evidence="1">Uncharacterized protein</fullName>
    </submittedName>
</protein>
<sequence>MQVVEKMKLLHITGPKYDIDRVMEQYLSRYEIHFENAASGFGISGHVRPFAETNIYKDACTKAQALWEHLKDEPGGAADYAMPVKMEPAEAEKVVEAAYRLTDEIVKRQEEMRKERMENQSLMDQIA</sequence>
<evidence type="ECO:0000313" key="1">
    <source>
        <dbReference type="EMBL" id="EEV02514.1"/>
    </source>
</evidence>
<name>C7G6L8_9FIRM</name>
<comment type="caution">
    <text evidence="1">The sequence shown here is derived from an EMBL/GenBank/DDBJ whole genome shotgun (WGS) entry which is preliminary data.</text>
</comment>